<comment type="subcellular location">
    <subcellularLocation>
        <location evidence="1">Membrane</location>
        <topology evidence="1">Single-pass type II membrane protein</topology>
    </subcellularLocation>
</comment>
<evidence type="ECO:0000256" key="5">
    <source>
        <dbReference type="ARBA" id="ARBA00023180"/>
    </source>
</evidence>
<dbReference type="InterPro" id="IPR003406">
    <property type="entry name" value="Glyco_trans_14"/>
</dbReference>
<reference evidence="7" key="1">
    <citation type="submission" date="2017-02" db="UniProtKB">
        <authorList>
            <consortium name="WormBaseParasite"/>
        </authorList>
    </citation>
    <scope>IDENTIFICATION</scope>
</reference>
<proteinExistence type="predicted"/>
<evidence type="ECO:0000256" key="4">
    <source>
        <dbReference type="ARBA" id="ARBA00023136"/>
    </source>
</evidence>
<keyword evidence="2" id="KW-0328">Glycosyltransferase</keyword>
<evidence type="ECO:0000313" key="6">
    <source>
        <dbReference type="Proteomes" id="UP000038045"/>
    </source>
</evidence>
<dbReference type="Proteomes" id="UP000038045">
    <property type="component" value="Unplaced"/>
</dbReference>
<keyword evidence="4" id="KW-0472">Membrane</keyword>
<dbReference type="GO" id="GO:0016020">
    <property type="term" value="C:membrane"/>
    <property type="evidence" value="ECO:0007669"/>
    <property type="project" value="UniProtKB-SubCell"/>
</dbReference>
<keyword evidence="5" id="KW-0325">Glycoprotein</keyword>
<evidence type="ECO:0000313" key="7">
    <source>
        <dbReference type="WBParaSite" id="PTRK_0000829100.1"/>
    </source>
</evidence>
<sequence length="426" mass="50563">MSGDRCNLHDEVKSLSEKKINKRNSNIKLWKPSYINLDCEKMISGNNTYIKEVSKKRIKYQNNSLDMDCRSILKRGFDFKRKLNDIEEKYSLAYARNIYQNYEVIEMKLMMHYSKKNHYCFVLDSKAKELFELMLKLEKCIPNVYVLRETLDMNSNGENGPLAHYKCMKFLLTKKWDYMFILQNDDIPLFTNKEQIEILEAMNFSLTMRVDDATAYVSSRVNNSVSWFYKDLNIFFDDDPRKTNELIRNKRMSFHAGLITSGMPRNSIEYIVNRLNITKYLNQLSTSLYGSDELVWPTLFGDDILEVPFGVSKKCASIYFPHDDYLGRHIYWGGGCGTNFSYHSICVWGLETLPMIKTFKPFFGYRFREDTDFGGMYCWAEHIYRRTYLDEDKTVDLWYYYNMHQSLYTKLYLKGEFGKISDCKLF</sequence>
<protein>
    <submittedName>
        <fullName evidence="7">Beta-1,6-N-acetylglucosaminyltransferase</fullName>
    </submittedName>
</protein>
<accession>A0A0N4ZJQ9</accession>
<dbReference type="GO" id="GO:0016757">
    <property type="term" value="F:glycosyltransferase activity"/>
    <property type="evidence" value="ECO:0007669"/>
    <property type="project" value="UniProtKB-KW"/>
</dbReference>
<evidence type="ECO:0000256" key="3">
    <source>
        <dbReference type="ARBA" id="ARBA00022679"/>
    </source>
</evidence>
<dbReference type="AlphaFoldDB" id="A0A0N4ZJQ9"/>
<evidence type="ECO:0000256" key="2">
    <source>
        <dbReference type="ARBA" id="ARBA00022676"/>
    </source>
</evidence>
<organism evidence="6 7">
    <name type="scientific">Parastrongyloides trichosuri</name>
    <name type="common">Possum-specific nematode worm</name>
    <dbReference type="NCBI Taxonomy" id="131310"/>
    <lineage>
        <taxon>Eukaryota</taxon>
        <taxon>Metazoa</taxon>
        <taxon>Ecdysozoa</taxon>
        <taxon>Nematoda</taxon>
        <taxon>Chromadorea</taxon>
        <taxon>Rhabditida</taxon>
        <taxon>Tylenchina</taxon>
        <taxon>Panagrolaimomorpha</taxon>
        <taxon>Strongyloidoidea</taxon>
        <taxon>Strongyloididae</taxon>
        <taxon>Parastrongyloides</taxon>
    </lineage>
</organism>
<dbReference type="Pfam" id="PF02485">
    <property type="entry name" value="Branch"/>
    <property type="match status" value="1"/>
</dbReference>
<keyword evidence="3" id="KW-0808">Transferase</keyword>
<evidence type="ECO:0000256" key="1">
    <source>
        <dbReference type="ARBA" id="ARBA00004606"/>
    </source>
</evidence>
<keyword evidence="6" id="KW-1185">Reference proteome</keyword>
<dbReference type="WBParaSite" id="PTRK_0000829100.1">
    <property type="protein sequence ID" value="PTRK_0000829100.1"/>
    <property type="gene ID" value="PTRK_0000829100"/>
</dbReference>
<dbReference type="PANTHER" id="PTHR46671">
    <property type="entry name" value="PROTEIN CBG11221"/>
    <property type="match status" value="1"/>
</dbReference>
<dbReference type="STRING" id="131310.A0A0N4ZJQ9"/>
<dbReference type="PANTHER" id="PTHR46671:SF7">
    <property type="entry name" value="CORE-2_I-BRANCHING ENZYME"/>
    <property type="match status" value="1"/>
</dbReference>
<name>A0A0N4ZJQ9_PARTI</name>